<sequence>MPDAPAPLAQAAADSYTLVWNAPATLGVTDNDTTAGGTPNLAIDGAPKNGTATVSGTKVTYTPNPGFFGADSFSYKLSVGGASQSATVNLAVEAALTLNGRVTDGPIANAAVKVSVGSQSFSATADASGKYSVAIKTSQPGDFVTLTAAGAGAQAQLVLTSLVGEARSLAAAARDGKLAAEQKAGLDVTHVTAAQAGLISQAGTVPKTDAELATALQGLSPQTVLDTAAAVKLVVDGGTALPTGVADTRELLNSSSALGEFRTTLLRDKPLALEAARESTRDDPLLSKAPPTPAANGDPVTLIYAYGEEAGTAQVRVLTLRADGTGTEVSDAPRSITWKLDGGALAVTYDRFIEQTFEAFSTAYIGDKPIDSEPAFKLVVRGLRLSDLGSDGGRGALASVTTVGSTVDLEGPQMGVFKDVSGGSLMRRHANGALLFKAEDFQVGTKLAGLSAGMGVDAGGLLLSNQDVATFTSPTELSLARTGLAGKWKIVDGKLRVDLPDGSYLYTSLGKGPLGDSRWLLQRLDANGAPVSAHELGVVPAAPPTLDRAAWTAKTWKSNIGASTGEPVIFRLLDDARSSVSSAARGQGPVVADFTRYWRLLEDGGVDIARAESSSCVVYLPSGAAGPTACRLSQRRLWQPVAQTGSIVWVMQQGPILFNGFNEANATRWSLVALTGY</sequence>
<proteinExistence type="predicted"/>
<dbReference type="EMBL" id="JAJTWU010000017">
    <property type="protein sequence ID" value="MCE4558098.1"/>
    <property type="molecule type" value="Genomic_DNA"/>
</dbReference>
<name>A0ABS8Y1B9_9BURK</name>
<reference evidence="1 2" key="1">
    <citation type="submission" date="2021-12" db="EMBL/GenBank/DDBJ databases">
        <title>Genome seq of P8.</title>
        <authorList>
            <person name="Seo T."/>
        </authorList>
    </citation>
    <scope>NUCLEOTIDE SEQUENCE [LARGE SCALE GENOMIC DNA]</scope>
    <source>
        <strain evidence="1 2">P8</strain>
    </source>
</reference>
<dbReference type="RefSeq" id="WP_233375516.1">
    <property type="nucleotide sequence ID" value="NZ_JAJTWU010000017.1"/>
</dbReference>
<keyword evidence="2" id="KW-1185">Reference proteome</keyword>
<protein>
    <submittedName>
        <fullName evidence="1">Ig-like domain-containing protein</fullName>
    </submittedName>
</protein>
<dbReference type="Proteomes" id="UP001200741">
    <property type="component" value="Unassembled WGS sequence"/>
</dbReference>
<dbReference type="Gene3D" id="2.60.40.3440">
    <property type="match status" value="1"/>
</dbReference>
<comment type="caution">
    <text evidence="1">The sequence shown here is derived from an EMBL/GenBank/DDBJ whole genome shotgun (WGS) entry which is preliminary data.</text>
</comment>
<evidence type="ECO:0000313" key="2">
    <source>
        <dbReference type="Proteomes" id="UP001200741"/>
    </source>
</evidence>
<evidence type="ECO:0000313" key="1">
    <source>
        <dbReference type="EMBL" id="MCE4558098.1"/>
    </source>
</evidence>
<organism evidence="1 2">
    <name type="scientific">Pelomonas cellulosilytica</name>
    <dbReference type="NCBI Taxonomy" id="2906762"/>
    <lineage>
        <taxon>Bacteria</taxon>
        <taxon>Pseudomonadati</taxon>
        <taxon>Pseudomonadota</taxon>
        <taxon>Betaproteobacteria</taxon>
        <taxon>Burkholderiales</taxon>
        <taxon>Sphaerotilaceae</taxon>
        <taxon>Roseateles</taxon>
    </lineage>
</organism>
<gene>
    <name evidence="1" type="ORF">LXT13_27300</name>
</gene>
<accession>A0ABS8Y1B9</accession>
<dbReference type="Pfam" id="PF17963">
    <property type="entry name" value="Big_9"/>
    <property type="match status" value="1"/>
</dbReference>